<evidence type="ECO:0000256" key="1">
    <source>
        <dbReference type="SAM" id="Phobius"/>
    </source>
</evidence>
<keyword evidence="3" id="KW-1185">Reference proteome</keyword>
<protein>
    <submittedName>
        <fullName evidence="2">DUF3054 domain-containing protein</fullName>
    </submittedName>
</protein>
<keyword evidence="1" id="KW-1133">Transmembrane helix</keyword>
<organism evidence="2 3">
    <name type="scientific">Lipingzhangella rawalii</name>
    <dbReference type="NCBI Taxonomy" id="2055835"/>
    <lineage>
        <taxon>Bacteria</taxon>
        <taxon>Bacillati</taxon>
        <taxon>Actinomycetota</taxon>
        <taxon>Actinomycetes</taxon>
        <taxon>Streptosporangiales</taxon>
        <taxon>Nocardiopsidaceae</taxon>
        <taxon>Lipingzhangella</taxon>
    </lineage>
</organism>
<keyword evidence="1" id="KW-0472">Membrane</keyword>
<keyword evidence="1" id="KW-0812">Transmembrane</keyword>
<feature type="transmembrane region" description="Helical" evidence="1">
    <location>
        <begin position="66"/>
        <end position="86"/>
    </location>
</feature>
<dbReference type="InterPro" id="IPR021414">
    <property type="entry name" value="DUF3054"/>
</dbReference>
<sequence length="146" mass="15748">MTRAWVVGCAVLVDVAWVLAFAAGGRATHDATIPLVGLAQTAWPFLVALALSWLASRAWRSPLGAVWPGVALWLGTVAGGMVLRLVSGQSTTVELSFVVTTLVLLGATLLGWRLLAGWVWRRLGDRARVETVETQNPPFRSPHPRE</sequence>
<reference evidence="3" key="1">
    <citation type="submission" date="2023-07" db="EMBL/GenBank/DDBJ databases">
        <title>Novel species in the genus Lipingzhangella isolated from Sambhar Salt Lake.</title>
        <authorList>
            <person name="Jiya N."/>
            <person name="Kajale S."/>
            <person name="Sharma A."/>
        </authorList>
    </citation>
    <scope>NUCLEOTIDE SEQUENCE [LARGE SCALE GENOMIC DNA]</scope>
    <source>
        <strain evidence="3">LS1_29</strain>
    </source>
</reference>
<dbReference type="EMBL" id="JAVLVT010000010">
    <property type="protein sequence ID" value="MDS1272092.1"/>
    <property type="molecule type" value="Genomic_DNA"/>
</dbReference>
<evidence type="ECO:0000313" key="3">
    <source>
        <dbReference type="Proteomes" id="UP001250214"/>
    </source>
</evidence>
<evidence type="ECO:0000313" key="2">
    <source>
        <dbReference type="EMBL" id="MDS1272092.1"/>
    </source>
</evidence>
<name>A0ABU2H9W3_9ACTN</name>
<gene>
    <name evidence="2" type="ORF">RIF23_17520</name>
</gene>
<dbReference type="RefSeq" id="WP_310913665.1">
    <property type="nucleotide sequence ID" value="NZ_JAVLVT010000010.1"/>
</dbReference>
<proteinExistence type="predicted"/>
<feature type="transmembrane region" description="Helical" evidence="1">
    <location>
        <begin position="32"/>
        <end position="54"/>
    </location>
</feature>
<accession>A0ABU2H9W3</accession>
<feature type="transmembrane region" description="Helical" evidence="1">
    <location>
        <begin position="98"/>
        <end position="120"/>
    </location>
</feature>
<dbReference type="Proteomes" id="UP001250214">
    <property type="component" value="Unassembled WGS sequence"/>
</dbReference>
<dbReference type="Pfam" id="PF11255">
    <property type="entry name" value="DUF3054"/>
    <property type="match status" value="1"/>
</dbReference>
<comment type="caution">
    <text evidence="2">The sequence shown here is derived from an EMBL/GenBank/DDBJ whole genome shotgun (WGS) entry which is preliminary data.</text>
</comment>